<keyword evidence="1" id="KW-0732">Signal</keyword>
<name>A0A9D0YWM6_9FIRM</name>
<dbReference type="Pfam" id="PF07454">
    <property type="entry name" value="SpoIIP"/>
    <property type="match status" value="1"/>
</dbReference>
<accession>A0A9D0YWM6</accession>
<gene>
    <name evidence="2" type="ORF">IAA66_01205</name>
</gene>
<organism evidence="2 3">
    <name type="scientific">Candidatus Avichristensenella intestinipullorum</name>
    <dbReference type="NCBI Taxonomy" id="2840693"/>
    <lineage>
        <taxon>Bacteria</taxon>
        <taxon>Bacillati</taxon>
        <taxon>Bacillota</taxon>
        <taxon>Clostridia</taxon>
        <taxon>Candidatus Avichristensenella</taxon>
    </lineage>
</organism>
<reference evidence="2" key="1">
    <citation type="submission" date="2020-10" db="EMBL/GenBank/DDBJ databases">
        <authorList>
            <person name="Gilroy R."/>
        </authorList>
    </citation>
    <scope>NUCLEOTIDE SEQUENCE</scope>
    <source>
        <strain evidence="2">ChiHile30-977</strain>
    </source>
</reference>
<dbReference type="Proteomes" id="UP000886819">
    <property type="component" value="Unassembled WGS sequence"/>
</dbReference>
<evidence type="ECO:0000256" key="1">
    <source>
        <dbReference type="SAM" id="SignalP"/>
    </source>
</evidence>
<dbReference type="EMBL" id="DVFI01000014">
    <property type="protein sequence ID" value="HIQ62188.1"/>
    <property type="molecule type" value="Genomic_DNA"/>
</dbReference>
<protein>
    <submittedName>
        <fullName evidence="2">Stage II sporulation protein P</fullName>
    </submittedName>
</protein>
<reference evidence="2" key="2">
    <citation type="journal article" date="2021" name="PeerJ">
        <title>Extensive microbial diversity within the chicken gut microbiome revealed by metagenomics and culture.</title>
        <authorList>
            <person name="Gilroy R."/>
            <person name="Ravi A."/>
            <person name="Getino M."/>
            <person name="Pursley I."/>
            <person name="Horton D.L."/>
            <person name="Alikhan N.F."/>
            <person name="Baker D."/>
            <person name="Gharbi K."/>
            <person name="Hall N."/>
            <person name="Watson M."/>
            <person name="Adriaenssens E.M."/>
            <person name="Foster-Nyarko E."/>
            <person name="Jarju S."/>
            <person name="Secka A."/>
            <person name="Antonio M."/>
            <person name="Oren A."/>
            <person name="Chaudhuri R.R."/>
            <person name="La Ragione R."/>
            <person name="Hildebrand F."/>
            <person name="Pallen M.J."/>
        </authorList>
    </citation>
    <scope>NUCLEOTIDE SEQUENCE</scope>
    <source>
        <strain evidence="2">ChiHile30-977</strain>
    </source>
</reference>
<feature type="chain" id="PRO_5039315292" evidence="1">
    <location>
        <begin position="28"/>
        <end position="301"/>
    </location>
</feature>
<dbReference type="InterPro" id="IPR010897">
    <property type="entry name" value="Spore_II_P"/>
</dbReference>
<evidence type="ECO:0000313" key="3">
    <source>
        <dbReference type="Proteomes" id="UP000886819"/>
    </source>
</evidence>
<feature type="signal peptide" evidence="1">
    <location>
        <begin position="1"/>
        <end position="27"/>
    </location>
</feature>
<dbReference type="NCBIfam" id="TIGR02867">
    <property type="entry name" value="spore_II_P"/>
    <property type="match status" value="1"/>
</dbReference>
<sequence length="301" mass="32806">MSRLLKSAVFLLAVLLSGALGFSSALSSLPPVSTAAVQVDVDLTEKTRETEPEERPSATDIEVEIVRREHTPGTPLRVLIYHTHTYEAYEPDFEGQYTPTERWRTADSDYNVVHVGAEIARILREEYGMVVVHDDTAFEPPWLDTAYQRSLEALENYTARGETFDLYLDVHRDAYVQGSFAENTVDAGGAPAARLMLLVGDGSGTFGGQAFAQKPDWEKNLARAQCITDAVNAMAPGLCRPVSVKTGRYNQHVSTGALLAEVGNNVNSLREALNAAAYLARAIGETAGGNQAYPQNTVENQ</sequence>
<dbReference type="AlphaFoldDB" id="A0A9D0YWM6"/>
<evidence type="ECO:0000313" key="2">
    <source>
        <dbReference type="EMBL" id="HIQ62188.1"/>
    </source>
</evidence>
<proteinExistence type="predicted"/>
<comment type="caution">
    <text evidence="2">The sequence shown here is derived from an EMBL/GenBank/DDBJ whole genome shotgun (WGS) entry which is preliminary data.</text>
</comment>